<protein>
    <recommendedName>
        <fullName evidence="3">Right handed beta helix domain-containing protein</fullName>
    </recommendedName>
</protein>
<dbReference type="VEuPathDB" id="TrichDB:TVAGG3_0756790"/>
<dbReference type="InParanoid" id="A2FVU2"/>
<gene>
    <name evidence="1" type="ORF">TVAG_051740</name>
</gene>
<evidence type="ECO:0000313" key="1">
    <source>
        <dbReference type="EMBL" id="EAX90973.1"/>
    </source>
</evidence>
<proteinExistence type="predicted"/>
<sequence>MNTSNHVTTRCAAYGIQSPTETGIINFTTASNTSSTEQGGIFNSQNTINIIKCNYLYNSYTGSINGLILNSGTVTFSNCSFIRNKGNFLFSDKPYIIHCYFKDNDIKRISSDNNVYIDPGEPFDSYLSHYAMDKCPDTYLEQRSFEEEDKFLIEAIKFVAMGAYNTSFCEAMHLSSLI</sequence>
<dbReference type="Proteomes" id="UP000001542">
    <property type="component" value="Unassembled WGS sequence"/>
</dbReference>
<dbReference type="VEuPathDB" id="TrichDB:TVAG_051740"/>
<keyword evidence="2" id="KW-1185">Reference proteome</keyword>
<organism evidence="1 2">
    <name type="scientific">Trichomonas vaginalis (strain ATCC PRA-98 / G3)</name>
    <dbReference type="NCBI Taxonomy" id="412133"/>
    <lineage>
        <taxon>Eukaryota</taxon>
        <taxon>Metamonada</taxon>
        <taxon>Parabasalia</taxon>
        <taxon>Trichomonadida</taxon>
        <taxon>Trichomonadidae</taxon>
        <taxon>Trichomonas</taxon>
    </lineage>
</organism>
<evidence type="ECO:0000313" key="2">
    <source>
        <dbReference type="Proteomes" id="UP000001542"/>
    </source>
</evidence>
<dbReference type="RefSeq" id="XP_001303903.1">
    <property type="nucleotide sequence ID" value="XM_001303902.1"/>
</dbReference>
<name>A2FVU2_TRIV3</name>
<dbReference type="AlphaFoldDB" id="A2FVU2"/>
<dbReference type="EMBL" id="DS114068">
    <property type="protein sequence ID" value="EAX90973.1"/>
    <property type="molecule type" value="Genomic_DNA"/>
</dbReference>
<reference evidence="1" key="2">
    <citation type="journal article" date="2007" name="Science">
        <title>Draft genome sequence of the sexually transmitted pathogen Trichomonas vaginalis.</title>
        <authorList>
            <person name="Carlton J.M."/>
            <person name="Hirt R.P."/>
            <person name="Silva J.C."/>
            <person name="Delcher A.L."/>
            <person name="Schatz M."/>
            <person name="Zhao Q."/>
            <person name="Wortman J.R."/>
            <person name="Bidwell S.L."/>
            <person name="Alsmark U.C.M."/>
            <person name="Besteiro S."/>
            <person name="Sicheritz-Ponten T."/>
            <person name="Noel C.J."/>
            <person name="Dacks J.B."/>
            <person name="Foster P.G."/>
            <person name="Simillion C."/>
            <person name="Van de Peer Y."/>
            <person name="Miranda-Saavedra D."/>
            <person name="Barton G.J."/>
            <person name="Westrop G.D."/>
            <person name="Mueller S."/>
            <person name="Dessi D."/>
            <person name="Fiori P.L."/>
            <person name="Ren Q."/>
            <person name="Paulsen I."/>
            <person name="Zhang H."/>
            <person name="Bastida-Corcuera F.D."/>
            <person name="Simoes-Barbosa A."/>
            <person name="Brown M.T."/>
            <person name="Hayes R.D."/>
            <person name="Mukherjee M."/>
            <person name="Okumura C.Y."/>
            <person name="Schneider R."/>
            <person name="Smith A.J."/>
            <person name="Vanacova S."/>
            <person name="Villalvazo M."/>
            <person name="Haas B.J."/>
            <person name="Pertea M."/>
            <person name="Feldblyum T.V."/>
            <person name="Utterback T.R."/>
            <person name="Shu C.L."/>
            <person name="Osoegawa K."/>
            <person name="de Jong P.J."/>
            <person name="Hrdy I."/>
            <person name="Horvathova L."/>
            <person name="Zubacova Z."/>
            <person name="Dolezal P."/>
            <person name="Malik S.B."/>
            <person name="Logsdon J.M. Jr."/>
            <person name="Henze K."/>
            <person name="Gupta A."/>
            <person name="Wang C.C."/>
            <person name="Dunne R.L."/>
            <person name="Upcroft J.A."/>
            <person name="Upcroft P."/>
            <person name="White O."/>
            <person name="Salzberg S.L."/>
            <person name="Tang P."/>
            <person name="Chiu C.-H."/>
            <person name="Lee Y.-S."/>
            <person name="Embley T.M."/>
            <person name="Coombs G.H."/>
            <person name="Mottram J.C."/>
            <person name="Tachezy J."/>
            <person name="Fraser-Liggett C.M."/>
            <person name="Johnson P.J."/>
        </authorList>
    </citation>
    <scope>NUCLEOTIDE SEQUENCE [LARGE SCALE GENOMIC DNA]</scope>
    <source>
        <strain evidence="1">G3</strain>
    </source>
</reference>
<accession>A2FVU2</accession>
<dbReference type="KEGG" id="tva:4748666"/>
<evidence type="ECO:0008006" key="3">
    <source>
        <dbReference type="Google" id="ProtNLM"/>
    </source>
</evidence>
<reference evidence="1" key="1">
    <citation type="submission" date="2006-10" db="EMBL/GenBank/DDBJ databases">
        <authorList>
            <person name="Amadeo P."/>
            <person name="Zhao Q."/>
            <person name="Wortman J."/>
            <person name="Fraser-Liggett C."/>
            <person name="Carlton J."/>
        </authorList>
    </citation>
    <scope>NUCLEOTIDE SEQUENCE</scope>
    <source>
        <strain evidence="1">G3</strain>
    </source>
</reference>